<evidence type="ECO:0000256" key="3">
    <source>
        <dbReference type="SAM" id="MobiDB-lite"/>
    </source>
</evidence>
<gene>
    <name evidence="5" type="ORF">PPRIM_AZ9-3.1.T0170115</name>
</gene>
<dbReference type="AlphaFoldDB" id="A0A8S1K821"/>
<accession>A0A8S1K821</accession>
<keyword evidence="2" id="KW-0175">Coiled coil</keyword>
<evidence type="ECO:0000313" key="5">
    <source>
        <dbReference type="EMBL" id="CAD8050553.1"/>
    </source>
</evidence>
<dbReference type="PANTHER" id="PTHR22996">
    <property type="entry name" value="MAHOGUNIN"/>
    <property type="match status" value="1"/>
</dbReference>
<evidence type="ECO:0000256" key="2">
    <source>
        <dbReference type="SAM" id="Coils"/>
    </source>
</evidence>
<evidence type="ECO:0000256" key="1">
    <source>
        <dbReference type="PROSITE-ProRule" id="PRU00175"/>
    </source>
</evidence>
<dbReference type="EMBL" id="CAJJDM010000012">
    <property type="protein sequence ID" value="CAD8050553.1"/>
    <property type="molecule type" value="Genomic_DNA"/>
</dbReference>
<dbReference type="GO" id="GO:0061630">
    <property type="term" value="F:ubiquitin protein ligase activity"/>
    <property type="evidence" value="ECO:0007669"/>
    <property type="project" value="UniProtKB-EC"/>
</dbReference>
<dbReference type="GO" id="GO:0005737">
    <property type="term" value="C:cytoplasm"/>
    <property type="evidence" value="ECO:0007669"/>
    <property type="project" value="TreeGrafter"/>
</dbReference>
<feature type="compositionally biased region" description="Low complexity" evidence="3">
    <location>
        <begin position="558"/>
        <end position="581"/>
    </location>
</feature>
<organism evidence="5 6">
    <name type="scientific">Paramecium primaurelia</name>
    <dbReference type="NCBI Taxonomy" id="5886"/>
    <lineage>
        <taxon>Eukaryota</taxon>
        <taxon>Sar</taxon>
        <taxon>Alveolata</taxon>
        <taxon>Ciliophora</taxon>
        <taxon>Intramacronucleata</taxon>
        <taxon>Oligohymenophorea</taxon>
        <taxon>Peniculida</taxon>
        <taxon>Parameciidae</taxon>
        <taxon>Paramecium</taxon>
    </lineage>
</organism>
<keyword evidence="1" id="KW-0863">Zinc-finger</keyword>
<feature type="coiled-coil region" evidence="2">
    <location>
        <begin position="277"/>
        <end position="326"/>
    </location>
</feature>
<evidence type="ECO:0000259" key="4">
    <source>
        <dbReference type="PROSITE" id="PS50089"/>
    </source>
</evidence>
<reference evidence="5" key="1">
    <citation type="submission" date="2021-01" db="EMBL/GenBank/DDBJ databases">
        <authorList>
            <consortium name="Genoscope - CEA"/>
            <person name="William W."/>
        </authorList>
    </citation>
    <scope>NUCLEOTIDE SEQUENCE</scope>
</reference>
<feature type="compositionally biased region" description="Basic and acidic residues" evidence="3">
    <location>
        <begin position="690"/>
        <end position="703"/>
    </location>
</feature>
<feature type="region of interest" description="Disordered" evidence="3">
    <location>
        <begin position="541"/>
        <end position="581"/>
    </location>
</feature>
<dbReference type="PANTHER" id="PTHR22996:SF0">
    <property type="entry name" value="RE60872P-RELATED"/>
    <property type="match status" value="1"/>
</dbReference>
<comment type="caution">
    <text evidence="5">The sequence shown here is derived from an EMBL/GenBank/DDBJ whole genome shotgun (WGS) entry which is preliminary data.</text>
</comment>
<sequence length="712" mass="84728">MGNILKNQKEISKNLDLIIQSQVMDTPNILIKQSKSGNVDIIKLNLQIINAEIVYDSVDKIQLDLTFSSHVNFQILVYTFVTETKGAKQQRYEKSMPESTTQSFKCPSGLNYQFPSKYIEFMIIDLLRFKKMRVNPDAQYHTLIIEMKGLNSKGFQIIYFYRIDCNEQSYQCELINTKQIIIYKNRFFEIHELYGVQNTPFNPEWNPNTIEDKECVICFCNMINTVLLPCKHMCTCSTCADHILMSQKVKQCPLCRIEIDNYLTLEIKDKLKQDMQLRKFQEEQQKYLDSIKEKKEQQAIKQSSIMEQLKSKVQEEQLKQQQQKIKNMKYFNDVDDFNKDNQSNQDIFGNKSFCSYDENQSDPEYNQFNNSFKGKIQQQFDDENNFKFSNNYDEDRQKSTAHQRSPYDIGFLSSFQQQQEMKDSNQNHNQQNITIEDEICQNQTHIQQQQQQQQQQQISSQLLNKVDQYNLNSQQNSENQDQSSNQLLIQDLKQDEIQIQVNQDQRKESSEIIIEFQENQIQQNQNKQSSNAQLINFSDESSEMNEEFKQENNRKFHSQQILQQQPQQFQPKQQQQQQQQWSKNYKQSYQYSYDFVEQDLQDDFNQFQQQPRYFPKQNDFSFKTNQSQISNRSQEIQDINYYKSARQASDLQNDDQIFGNQNVQYFTQRLDQEQDIKKSASLINLQDQEEEKKDPSHSKEFKSDQVSLIAFD</sequence>
<dbReference type="FunFam" id="3.30.40.10:FF:001258">
    <property type="entry name" value="Uncharacterized protein"/>
    <property type="match status" value="1"/>
</dbReference>
<protein>
    <recommendedName>
        <fullName evidence="4">RING-type domain-containing protein</fullName>
    </recommendedName>
</protein>
<keyword evidence="6" id="KW-1185">Reference proteome</keyword>
<dbReference type="PROSITE" id="PS50089">
    <property type="entry name" value="ZF_RING_2"/>
    <property type="match status" value="1"/>
</dbReference>
<keyword evidence="1" id="KW-0862">Zinc</keyword>
<feature type="region of interest" description="Disordered" evidence="3">
    <location>
        <begin position="385"/>
        <end position="406"/>
    </location>
</feature>
<dbReference type="InterPro" id="IPR001841">
    <property type="entry name" value="Znf_RING"/>
</dbReference>
<proteinExistence type="predicted"/>
<name>A0A8S1K821_PARPR</name>
<evidence type="ECO:0000313" key="6">
    <source>
        <dbReference type="Proteomes" id="UP000688137"/>
    </source>
</evidence>
<dbReference type="Proteomes" id="UP000688137">
    <property type="component" value="Unassembled WGS sequence"/>
</dbReference>
<dbReference type="OMA" id="SYQCELI"/>
<keyword evidence="1" id="KW-0479">Metal-binding</keyword>
<dbReference type="InterPro" id="IPR045194">
    <property type="entry name" value="MGRN1/RNF157-like"/>
</dbReference>
<dbReference type="Pfam" id="PF13920">
    <property type="entry name" value="zf-C3HC4_3"/>
    <property type="match status" value="1"/>
</dbReference>
<feature type="domain" description="RING-type" evidence="4">
    <location>
        <begin position="215"/>
        <end position="256"/>
    </location>
</feature>
<dbReference type="GO" id="GO:0016567">
    <property type="term" value="P:protein ubiquitination"/>
    <property type="evidence" value="ECO:0007669"/>
    <property type="project" value="TreeGrafter"/>
</dbReference>
<dbReference type="GO" id="GO:0008270">
    <property type="term" value="F:zinc ion binding"/>
    <property type="evidence" value="ECO:0007669"/>
    <property type="project" value="UniProtKB-KW"/>
</dbReference>
<feature type="region of interest" description="Disordered" evidence="3">
    <location>
        <begin position="683"/>
        <end position="712"/>
    </location>
</feature>